<evidence type="ECO:0000313" key="2">
    <source>
        <dbReference type="EMBL" id="CAG8607251.1"/>
    </source>
</evidence>
<gene>
    <name evidence="2" type="ORF">ALEPTO_LOCUS8409</name>
</gene>
<keyword evidence="3" id="KW-1185">Reference proteome</keyword>
<feature type="non-terminal residue" evidence="2">
    <location>
        <position position="1"/>
    </location>
</feature>
<sequence>FVNDQGIYSEGVFAKIIVAYGMPMKLKYNCPRIANKHPEDIDLWKIATKAFLEVVKIGLVSMENFGEEIPEESFINVWKQLVDVLHGSLVANSQPPSSLKLEQQDSDEAFDMKFLFSLESDILIHMGHPRVPVELIRQLVEIIEKGSQLYSTDEHRQSNYLNGNLDKPLPPIISGSEGQPSHTIMPITRVEGTTAKIIPVPRERFAYACLTCLFNFCSDANTDHPEARQRIAEVAAPILLERCASVMRNFTADQPLLGKFPLSSISSRVRNDEILLILQQLIKLRFRRNILHVDDADYEMQTSPLRDQVLSGPIAHLFFLYPVLCDAISSANEIISVLLRECLKKAGEELGVC</sequence>
<comment type="caution">
    <text evidence="2">The sequence shown here is derived from an EMBL/GenBank/DDBJ whole genome shotgun (WGS) entry which is preliminary data.</text>
</comment>
<name>A0A9N9CKR1_9GLOM</name>
<dbReference type="Pfam" id="PF16206">
    <property type="entry name" value="Mon2_C"/>
    <property type="match status" value="1"/>
</dbReference>
<dbReference type="AlphaFoldDB" id="A0A9N9CKR1"/>
<dbReference type="Proteomes" id="UP000789508">
    <property type="component" value="Unassembled WGS sequence"/>
</dbReference>
<dbReference type="InterPro" id="IPR032817">
    <property type="entry name" value="Mon2_C"/>
</dbReference>
<accession>A0A9N9CKR1</accession>
<feature type="domain" description="Mon2 C-terminal" evidence="1">
    <location>
        <begin position="7"/>
        <end position="149"/>
    </location>
</feature>
<reference evidence="2" key="1">
    <citation type="submission" date="2021-06" db="EMBL/GenBank/DDBJ databases">
        <authorList>
            <person name="Kallberg Y."/>
            <person name="Tangrot J."/>
            <person name="Rosling A."/>
        </authorList>
    </citation>
    <scope>NUCLEOTIDE SEQUENCE</scope>
    <source>
        <strain evidence="2">FL130A</strain>
    </source>
</reference>
<dbReference type="OrthoDB" id="294853at2759"/>
<dbReference type="EMBL" id="CAJVPS010004722">
    <property type="protein sequence ID" value="CAG8607251.1"/>
    <property type="molecule type" value="Genomic_DNA"/>
</dbReference>
<organism evidence="2 3">
    <name type="scientific">Ambispora leptoticha</name>
    <dbReference type="NCBI Taxonomy" id="144679"/>
    <lineage>
        <taxon>Eukaryota</taxon>
        <taxon>Fungi</taxon>
        <taxon>Fungi incertae sedis</taxon>
        <taxon>Mucoromycota</taxon>
        <taxon>Glomeromycotina</taxon>
        <taxon>Glomeromycetes</taxon>
        <taxon>Archaeosporales</taxon>
        <taxon>Ambisporaceae</taxon>
        <taxon>Ambispora</taxon>
    </lineage>
</organism>
<evidence type="ECO:0000313" key="3">
    <source>
        <dbReference type="Proteomes" id="UP000789508"/>
    </source>
</evidence>
<proteinExistence type="predicted"/>
<evidence type="ECO:0000259" key="1">
    <source>
        <dbReference type="Pfam" id="PF16206"/>
    </source>
</evidence>
<protein>
    <submittedName>
        <fullName evidence="2">1553_t:CDS:1</fullName>
    </submittedName>
</protein>